<evidence type="ECO:0000313" key="4">
    <source>
        <dbReference type="EMBL" id="OMP08410.1"/>
    </source>
</evidence>
<reference evidence="5" key="1">
    <citation type="submission" date="2013-09" db="EMBL/GenBank/DDBJ databases">
        <title>Corchorus olitorius genome sequencing.</title>
        <authorList>
            <person name="Alam M."/>
            <person name="Haque M.S."/>
            <person name="Islam M.S."/>
            <person name="Emdad E.M."/>
            <person name="Islam M.M."/>
            <person name="Ahmed B."/>
            <person name="Halim A."/>
            <person name="Hossen Q.M.M."/>
            <person name="Hossain M.Z."/>
            <person name="Ahmed R."/>
            <person name="Khan M.M."/>
            <person name="Islam R."/>
            <person name="Rashid M.M."/>
            <person name="Khan S.A."/>
            <person name="Rahman M.S."/>
            <person name="Alam M."/>
            <person name="Yahiya A.S."/>
            <person name="Khan M.S."/>
            <person name="Azam M.S."/>
            <person name="Haque T."/>
            <person name="Lashkar M.Z.H."/>
            <person name="Akhand A.I."/>
            <person name="Morshed G."/>
            <person name="Roy S."/>
            <person name="Uddin K.S."/>
            <person name="Rabeya T."/>
            <person name="Hossain A.S."/>
            <person name="Chowdhury A."/>
            <person name="Snigdha A.R."/>
            <person name="Mortoza M.S."/>
            <person name="Matin S.A."/>
            <person name="Hoque S.M.E."/>
            <person name="Islam M.K."/>
            <person name="Roy D.K."/>
            <person name="Haider R."/>
            <person name="Moosa M.M."/>
            <person name="Elias S.M."/>
            <person name="Hasan A.M."/>
            <person name="Jahan S."/>
            <person name="Shafiuddin M."/>
            <person name="Mahmood N."/>
            <person name="Shommy N.S."/>
        </authorList>
    </citation>
    <scope>NUCLEOTIDE SEQUENCE [LARGE SCALE GENOMIC DNA]</scope>
    <source>
        <strain evidence="5">cv. O-4</strain>
    </source>
</reference>
<dbReference type="GO" id="GO:0051213">
    <property type="term" value="F:dioxygenase activity"/>
    <property type="evidence" value="ECO:0007669"/>
    <property type="project" value="UniProtKB-KW"/>
</dbReference>
<dbReference type="GO" id="GO:0046872">
    <property type="term" value="F:metal ion binding"/>
    <property type="evidence" value="ECO:0007669"/>
    <property type="project" value="UniProtKB-KW"/>
</dbReference>
<feature type="domain" description="Isopenicillin N synthase-like Fe(2+) 2OG dioxygenase" evidence="3">
    <location>
        <begin position="1"/>
        <end position="31"/>
    </location>
</feature>
<keyword evidence="5" id="KW-1185">Reference proteome</keyword>
<dbReference type="STRING" id="93759.A0A1R3KMV5"/>
<dbReference type="Proteomes" id="UP000187203">
    <property type="component" value="Unassembled WGS sequence"/>
</dbReference>
<keyword evidence="4" id="KW-0560">Oxidoreductase</keyword>
<evidence type="ECO:0000313" key="5">
    <source>
        <dbReference type="Proteomes" id="UP000187203"/>
    </source>
</evidence>
<sequence length="86" mass="10080">ILSNGMYKSIEHRAVTNEKNSRISVAAFAFPDDEVEVGPVDSMVDDQNRPRMYRNVKYIDYVRQHLSRKMEEGKLHTDFVKLESNY</sequence>
<dbReference type="SUPFAM" id="SSF51197">
    <property type="entry name" value="Clavaminate synthase-like"/>
    <property type="match status" value="1"/>
</dbReference>
<accession>A0A1R3KMV5</accession>
<comment type="caution">
    <text evidence="4">The sequence shown here is derived from an EMBL/GenBank/DDBJ whole genome shotgun (WGS) entry which is preliminary data.</text>
</comment>
<keyword evidence="1" id="KW-0479">Metal-binding</keyword>
<dbReference type="AlphaFoldDB" id="A0A1R3KMV5"/>
<evidence type="ECO:0000256" key="1">
    <source>
        <dbReference type="ARBA" id="ARBA00022723"/>
    </source>
</evidence>
<organism evidence="4 5">
    <name type="scientific">Corchorus olitorius</name>
    <dbReference type="NCBI Taxonomy" id="93759"/>
    <lineage>
        <taxon>Eukaryota</taxon>
        <taxon>Viridiplantae</taxon>
        <taxon>Streptophyta</taxon>
        <taxon>Embryophyta</taxon>
        <taxon>Tracheophyta</taxon>
        <taxon>Spermatophyta</taxon>
        <taxon>Magnoliopsida</taxon>
        <taxon>eudicotyledons</taxon>
        <taxon>Gunneridae</taxon>
        <taxon>Pentapetalae</taxon>
        <taxon>rosids</taxon>
        <taxon>malvids</taxon>
        <taxon>Malvales</taxon>
        <taxon>Malvaceae</taxon>
        <taxon>Grewioideae</taxon>
        <taxon>Apeibeae</taxon>
        <taxon>Corchorus</taxon>
    </lineage>
</organism>
<feature type="non-terminal residue" evidence="4">
    <location>
        <position position="1"/>
    </location>
</feature>
<proteinExistence type="predicted"/>
<dbReference type="InterPro" id="IPR027443">
    <property type="entry name" value="IPNS-like_sf"/>
</dbReference>
<evidence type="ECO:0000259" key="3">
    <source>
        <dbReference type="Pfam" id="PF03171"/>
    </source>
</evidence>
<name>A0A1R3KMV5_9ROSI</name>
<dbReference type="InterPro" id="IPR044861">
    <property type="entry name" value="IPNS-like_FE2OG_OXY"/>
</dbReference>
<dbReference type="Pfam" id="PF03171">
    <property type="entry name" value="2OG-FeII_Oxy"/>
    <property type="match status" value="1"/>
</dbReference>
<protein>
    <submittedName>
        <fullName evidence="4">Oxoglutarate/iron-dependent dioxygenase</fullName>
    </submittedName>
</protein>
<dbReference type="InterPro" id="IPR050295">
    <property type="entry name" value="Plant_2OG-oxidoreductases"/>
</dbReference>
<dbReference type="Gene3D" id="2.60.120.330">
    <property type="entry name" value="B-lactam Antibiotic, Isopenicillin N Synthase, Chain"/>
    <property type="match status" value="1"/>
</dbReference>
<dbReference type="PANTHER" id="PTHR47991">
    <property type="entry name" value="OXOGLUTARATE/IRON-DEPENDENT DIOXYGENASE"/>
    <property type="match status" value="1"/>
</dbReference>
<evidence type="ECO:0000256" key="2">
    <source>
        <dbReference type="ARBA" id="ARBA00023004"/>
    </source>
</evidence>
<keyword evidence="4" id="KW-0223">Dioxygenase</keyword>
<dbReference type="OrthoDB" id="288590at2759"/>
<dbReference type="EMBL" id="AWUE01012741">
    <property type="protein sequence ID" value="OMP08410.1"/>
    <property type="molecule type" value="Genomic_DNA"/>
</dbReference>
<gene>
    <name evidence="4" type="ORF">COLO4_06505</name>
</gene>
<keyword evidence="2" id="KW-0408">Iron</keyword>